<keyword evidence="1" id="KW-0805">Transcription regulation</keyword>
<dbReference type="Proteomes" id="UP001165124">
    <property type="component" value="Unassembled WGS sequence"/>
</dbReference>
<feature type="region of interest" description="Disordered" evidence="3">
    <location>
        <begin position="76"/>
        <end position="128"/>
    </location>
</feature>
<protein>
    <recommendedName>
        <fullName evidence="4">Putative zinc-finger domain-containing protein</fullName>
    </recommendedName>
</protein>
<evidence type="ECO:0000259" key="4">
    <source>
        <dbReference type="Pfam" id="PF13490"/>
    </source>
</evidence>
<keyword evidence="2" id="KW-0804">Transcription</keyword>
<proteinExistence type="predicted"/>
<dbReference type="RefSeq" id="WP_227022964.1">
    <property type="nucleotide sequence ID" value="NZ_BSRZ01000001.1"/>
</dbReference>
<comment type="caution">
    <text evidence="5">The sequence shown here is derived from an EMBL/GenBank/DDBJ whole genome shotgun (WGS) entry which is preliminary data.</text>
</comment>
<sequence>MSCLGERLTALVDGELGHDERDRALAHLAGCARCRAEADALRRLKSRLRGLSDLPASADADDLPTGDFVARLKELGRPRHDEPGPDDLPPPSSRPPAGATPAPTRRRDGDRGSGRTRRPFAGPARDGAHAAAVAAAAAAFTAPSAPWPPGRPGPARPRRRYLAAGAALFLGLGAASYLAGGERDAPTVNPAFDRFAVEHALTSGDVPITDPLLQQAVPTSPEP</sequence>
<dbReference type="InterPro" id="IPR027383">
    <property type="entry name" value="Znf_put"/>
</dbReference>
<accession>A0A9W6PSW5</accession>
<evidence type="ECO:0000256" key="3">
    <source>
        <dbReference type="SAM" id="MobiDB-lite"/>
    </source>
</evidence>
<dbReference type="AlphaFoldDB" id="A0A9W6PSW5"/>
<evidence type="ECO:0000256" key="2">
    <source>
        <dbReference type="ARBA" id="ARBA00023163"/>
    </source>
</evidence>
<gene>
    <name evidence="5" type="ORF">Arub01_05210</name>
</gene>
<name>A0A9W6PSW5_9ACTN</name>
<evidence type="ECO:0000313" key="6">
    <source>
        <dbReference type="Proteomes" id="UP001165124"/>
    </source>
</evidence>
<feature type="domain" description="Putative zinc-finger" evidence="4">
    <location>
        <begin position="6"/>
        <end position="35"/>
    </location>
</feature>
<keyword evidence="6" id="KW-1185">Reference proteome</keyword>
<dbReference type="Gene3D" id="1.10.10.1320">
    <property type="entry name" value="Anti-sigma factor, zinc-finger domain"/>
    <property type="match status" value="1"/>
</dbReference>
<reference evidence="5" key="1">
    <citation type="submission" date="2023-02" db="EMBL/GenBank/DDBJ databases">
        <title>Actinomadura rubrobrunea NBRC 14622.</title>
        <authorList>
            <person name="Ichikawa N."/>
            <person name="Sato H."/>
            <person name="Tonouchi N."/>
        </authorList>
    </citation>
    <scope>NUCLEOTIDE SEQUENCE</scope>
    <source>
        <strain evidence="5">NBRC 14622</strain>
    </source>
</reference>
<dbReference type="Pfam" id="PF13490">
    <property type="entry name" value="zf-HC2"/>
    <property type="match status" value="1"/>
</dbReference>
<dbReference type="EMBL" id="BSRZ01000001">
    <property type="protein sequence ID" value="GLW62277.1"/>
    <property type="molecule type" value="Genomic_DNA"/>
</dbReference>
<evidence type="ECO:0000313" key="5">
    <source>
        <dbReference type="EMBL" id="GLW62277.1"/>
    </source>
</evidence>
<organism evidence="5 6">
    <name type="scientific">Actinomadura rubrobrunea</name>
    <dbReference type="NCBI Taxonomy" id="115335"/>
    <lineage>
        <taxon>Bacteria</taxon>
        <taxon>Bacillati</taxon>
        <taxon>Actinomycetota</taxon>
        <taxon>Actinomycetes</taxon>
        <taxon>Streptosporangiales</taxon>
        <taxon>Thermomonosporaceae</taxon>
        <taxon>Actinomadura</taxon>
    </lineage>
</organism>
<evidence type="ECO:0000256" key="1">
    <source>
        <dbReference type="ARBA" id="ARBA00023015"/>
    </source>
</evidence>
<dbReference type="InterPro" id="IPR041916">
    <property type="entry name" value="Anti_sigma_zinc_sf"/>
</dbReference>